<feature type="compositionally biased region" description="Low complexity" evidence="1">
    <location>
        <begin position="88"/>
        <end position="98"/>
    </location>
</feature>
<evidence type="ECO:0000313" key="3">
    <source>
        <dbReference type="EMBL" id="WTT23280.1"/>
    </source>
</evidence>
<feature type="domain" description="HTH cro/C1-type" evidence="2">
    <location>
        <begin position="9"/>
        <end position="75"/>
    </location>
</feature>
<reference evidence="3" key="1">
    <citation type="submission" date="2022-10" db="EMBL/GenBank/DDBJ databases">
        <title>The complete genomes of actinobacterial strains from the NBC collection.</title>
        <authorList>
            <person name="Joergensen T.S."/>
            <person name="Alvarez Arevalo M."/>
            <person name="Sterndorff E.B."/>
            <person name="Faurdal D."/>
            <person name="Vuksanovic O."/>
            <person name="Mourched A.-S."/>
            <person name="Charusanti P."/>
            <person name="Shaw S."/>
            <person name="Blin K."/>
            <person name="Weber T."/>
        </authorList>
    </citation>
    <scope>NUCLEOTIDE SEQUENCE</scope>
    <source>
        <strain evidence="3">NBC_00093</strain>
    </source>
</reference>
<evidence type="ECO:0000259" key="2">
    <source>
        <dbReference type="Pfam" id="PF13443"/>
    </source>
</evidence>
<accession>A0AAU2AEZ6</accession>
<protein>
    <submittedName>
        <fullName evidence="3">Helix-turn-helix transcriptional regulator</fullName>
    </submittedName>
</protein>
<organism evidence="3">
    <name type="scientific">Streptomyces sp. NBC_00093</name>
    <dbReference type="NCBI Taxonomy" id="2975649"/>
    <lineage>
        <taxon>Bacteria</taxon>
        <taxon>Bacillati</taxon>
        <taxon>Actinomycetota</taxon>
        <taxon>Actinomycetes</taxon>
        <taxon>Kitasatosporales</taxon>
        <taxon>Streptomycetaceae</taxon>
        <taxon>Streptomyces</taxon>
    </lineage>
</organism>
<evidence type="ECO:0000256" key="1">
    <source>
        <dbReference type="SAM" id="MobiDB-lite"/>
    </source>
</evidence>
<dbReference type="Pfam" id="PF13443">
    <property type="entry name" value="HTH_26"/>
    <property type="match status" value="1"/>
</dbReference>
<sequence length="109" mass="12580">MLQPRCVWRLRELMAVRRSWFNTTKLVPELRRYGFDFDRSTVYRLVSAEQPPKIPLELVVALCKILDCRFEDLVTEVEPENGERPRPRGAAPAMPEGPVLSGDFFDAES</sequence>
<gene>
    <name evidence="3" type="ORF">OHA22_50870</name>
</gene>
<proteinExistence type="predicted"/>
<dbReference type="AlphaFoldDB" id="A0AAU2AEZ6"/>
<feature type="region of interest" description="Disordered" evidence="1">
    <location>
        <begin position="78"/>
        <end position="109"/>
    </location>
</feature>
<dbReference type="InterPro" id="IPR001387">
    <property type="entry name" value="Cro/C1-type_HTH"/>
</dbReference>
<name>A0AAU2AEZ6_9ACTN</name>
<dbReference type="EMBL" id="CP108222">
    <property type="protein sequence ID" value="WTT23280.1"/>
    <property type="molecule type" value="Genomic_DNA"/>
</dbReference>